<accession>A0A1Q4V543</accession>
<reference evidence="2 3" key="1">
    <citation type="submission" date="2015-06" db="EMBL/GenBank/DDBJ databases">
        <title>Cloning and characterization of the uncialamcin biosynthetic gene cluster.</title>
        <authorList>
            <person name="Yan X."/>
            <person name="Huang T."/>
            <person name="Ge H."/>
            <person name="Shen B."/>
        </authorList>
    </citation>
    <scope>NUCLEOTIDE SEQUENCE [LARGE SCALE GENOMIC DNA]</scope>
    <source>
        <strain evidence="2 3">DCA2648</strain>
    </source>
</reference>
<comment type="caution">
    <text evidence="2">The sequence shown here is derived from an EMBL/GenBank/DDBJ whole genome shotgun (WGS) entry which is preliminary data.</text>
</comment>
<dbReference type="AlphaFoldDB" id="A0A1Q4V543"/>
<keyword evidence="3" id="KW-1185">Reference proteome</keyword>
<evidence type="ECO:0000256" key="1">
    <source>
        <dbReference type="SAM" id="MobiDB-lite"/>
    </source>
</evidence>
<name>A0A1Q4V543_9ACTN</name>
<dbReference type="EMBL" id="LFBV01000005">
    <property type="protein sequence ID" value="OKH92941.1"/>
    <property type="molecule type" value="Genomic_DNA"/>
</dbReference>
<proteinExistence type="predicted"/>
<organism evidence="2 3">
    <name type="scientific">Streptomyces uncialis</name>
    <dbReference type="NCBI Taxonomy" id="1048205"/>
    <lineage>
        <taxon>Bacteria</taxon>
        <taxon>Bacillati</taxon>
        <taxon>Actinomycetota</taxon>
        <taxon>Actinomycetes</taxon>
        <taxon>Kitasatosporales</taxon>
        <taxon>Streptomycetaceae</taxon>
        <taxon>Streptomyces</taxon>
    </lineage>
</organism>
<evidence type="ECO:0000313" key="3">
    <source>
        <dbReference type="Proteomes" id="UP000186455"/>
    </source>
</evidence>
<dbReference type="STRING" id="1048205.AB852_20765"/>
<evidence type="ECO:0000313" key="2">
    <source>
        <dbReference type="EMBL" id="OKH92941.1"/>
    </source>
</evidence>
<protein>
    <submittedName>
        <fullName evidence="2">Uncharacterized protein</fullName>
    </submittedName>
</protein>
<sequence>MAMRALAMAGPHRSGLTEERGPDAYGQRAPHPQGLTGEDPVGPANTQMAWQAHSRQGVV</sequence>
<gene>
    <name evidence="2" type="ORF">AB852_20765</name>
</gene>
<dbReference type="Proteomes" id="UP000186455">
    <property type="component" value="Unassembled WGS sequence"/>
</dbReference>
<feature type="region of interest" description="Disordered" evidence="1">
    <location>
        <begin position="1"/>
        <end position="45"/>
    </location>
</feature>